<sequence>MKEKWTLRQVVLLALLAFLFGGVFMGAGFLYAGLSAILTPIGLSPFANEILFGLWTMAAPMAGILIPRKGSSILGEMLAALAEMLYGTYFGPGVLISGFFQGLGTELGFMVTRYKRYDIVPLFYGAIGTTVLSFVYEFFKFGYGTYSIGMILSLLAVRFLSVTFFGVVVVSMVMKLYNRSQELSVVNE</sequence>
<reference evidence="2 3" key="1">
    <citation type="submission" date="2016-09" db="EMBL/GenBank/DDBJ databases">
        <title>Vagococcus teuberi sp. nov., isolated from the Malian artisanal sour milk fene.</title>
        <authorList>
            <person name="Wullschleger S."/>
            <person name="Seifert C."/>
            <person name="Baumgartner S."/>
            <person name="Lacroix C."/>
            <person name="Bonfoh B."/>
            <person name="Stevens M.J."/>
            <person name="Meile L."/>
        </authorList>
    </citation>
    <scope>NUCLEOTIDE SEQUENCE [LARGE SCALE GENOMIC DNA]</scope>
    <source>
        <strain evidence="2 3">DSM 21459</strain>
    </source>
</reference>
<organism evidence="2 3">
    <name type="scientific">Vagococcus teuberi</name>
    <dbReference type="NCBI Taxonomy" id="519472"/>
    <lineage>
        <taxon>Bacteria</taxon>
        <taxon>Bacillati</taxon>
        <taxon>Bacillota</taxon>
        <taxon>Bacilli</taxon>
        <taxon>Lactobacillales</taxon>
        <taxon>Enterococcaceae</taxon>
        <taxon>Vagococcus</taxon>
    </lineage>
</organism>
<accession>A0A1J0A7Y1</accession>
<keyword evidence="1" id="KW-0812">Transmembrane</keyword>
<gene>
    <name evidence="2" type="ORF">BHY08_09570</name>
</gene>
<dbReference type="AlphaFoldDB" id="A0A1J0A7Y1"/>
<protein>
    <submittedName>
        <fullName evidence="2">Cobalt ABC transporter permease</fullName>
    </submittedName>
</protein>
<feature type="transmembrane region" description="Helical" evidence="1">
    <location>
        <begin position="46"/>
        <end position="66"/>
    </location>
</feature>
<feature type="transmembrane region" description="Helical" evidence="1">
    <location>
        <begin position="12"/>
        <end position="34"/>
    </location>
</feature>
<dbReference type="RefSeq" id="WP_071457643.1">
    <property type="nucleotide sequence ID" value="NZ_CP017267.1"/>
</dbReference>
<name>A0A1J0A7Y1_9ENTE</name>
<dbReference type="KEGG" id="vte:BHY08_09570"/>
<keyword evidence="1" id="KW-1133">Transmembrane helix</keyword>
<feature type="transmembrane region" description="Helical" evidence="1">
    <location>
        <begin position="151"/>
        <end position="174"/>
    </location>
</feature>
<keyword evidence="1" id="KW-0472">Membrane</keyword>
<proteinExistence type="predicted"/>
<keyword evidence="3" id="KW-1185">Reference proteome</keyword>
<feature type="transmembrane region" description="Helical" evidence="1">
    <location>
        <begin position="119"/>
        <end position="139"/>
    </location>
</feature>
<dbReference type="InterPro" id="IPR017195">
    <property type="entry name" value="ABC_thiamin-permease_prd"/>
</dbReference>
<evidence type="ECO:0000313" key="3">
    <source>
        <dbReference type="Proteomes" id="UP000191200"/>
    </source>
</evidence>
<dbReference type="Pfam" id="PF09819">
    <property type="entry name" value="ABC_cobalt"/>
    <property type="match status" value="1"/>
</dbReference>
<dbReference type="Proteomes" id="UP000191200">
    <property type="component" value="Chromosome"/>
</dbReference>
<evidence type="ECO:0000313" key="2">
    <source>
        <dbReference type="EMBL" id="APB32034.1"/>
    </source>
</evidence>
<dbReference type="EMBL" id="CP017267">
    <property type="protein sequence ID" value="APB32034.1"/>
    <property type="molecule type" value="Genomic_DNA"/>
</dbReference>
<feature type="transmembrane region" description="Helical" evidence="1">
    <location>
        <begin position="78"/>
        <end position="99"/>
    </location>
</feature>
<evidence type="ECO:0000256" key="1">
    <source>
        <dbReference type="SAM" id="Phobius"/>
    </source>
</evidence>
<dbReference type="STRING" id="519472.BHY08_09570"/>
<dbReference type="PIRSF" id="PIRSF037394">
    <property type="entry name" value="ABC_thiamine-permease_YkoE_prd"/>
    <property type="match status" value="1"/>
</dbReference>
<dbReference type="OrthoDB" id="8017424at2"/>